<evidence type="ECO:0000256" key="3">
    <source>
        <dbReference type="ARBA" id="ARBA00022982"/>
    </source>
</evidence>
<dbReference type="Proteomes" id="UP000289465">
    <property type="component" value="Unassembled WGS sequence"/>
</dbReference>
<dbReference type="InterPro" id="IPR014730">
    <property type="entry name" value="ETF_a/b_N"/>
</dbReference>
<keyword evidence="3" id="KW-0249">Electron transport</keyword>
<dbReference type="SUPFAM" id="SSF52402">
    <property type="entry name" value="Adenine nucleotide alpha hydrolases-like"/>
    <property type="match status" value="1"/>
</dbReference>
<evidence type="ECO:0000256" key="2">
    <source>
        <dbReference type="ARBA" id="ARBA00022448"/>
    </source>
</evidence>
<protein>
    <recommendedName>
        <fullName evidence="4">Electron transfer flavoprotein alpha/beta-subunit N-terminal domain-containing protein</fullName>
    </recommendedName>
</protein>
<feature type="domain" description="Electron transfer flavoprotein alpha/beta-subunit N-terminal" evidence="4">
    <location>
        <begin position="34"/>
        <end position="191"/>
    </location>
</feature>
<dbReference type="PANTHER" id="PTHR21294">
    <property type="entry name" value="ELECTRON TRANSFER FLAVOPROTEIN BETA-SUBUNIT"/>
    <property type="match status" value="1"/>
</dbReference>
<evidence type="ECO:0000313" key="6">
    <source>
        <dbReference type="Proteomes" id="UP000289465"/>
    </source>
</evidence>
<accession>A0A446CFS1</accession>
<keyword evidence="2" id="KW-0813">Transport</keyword>
<evidence type="ECO:0000313" key="5">
    <source>
        <dbReference type="EMBL" id="SSW66692.1"/>
    </source>
</evidence>
<name>A0A446CFS1_9BURK</name>
<dbReference type="Gene3D" id="3.40.50.620">
    <property type="entry name" value="HUPs"/>
    <property type="match status" value="1"/>
</dbReference>
<sequence length="266" mass="27704">MHVAVLLAGVADPRKPLPKPASGDWRDLPGSAAVSYKLSPFDEAALEIALKLRDQGAAARVTAIVTDGAHDPALLRAIAALKPDRVRGLSPPAAQRGNPPWLAQHAPGLLREGDAWPGLILIGREHGDLDDGMAPAYLAETWGLPYVGLALQVQARAEGGWTLLRSGAQQDESLALPAPAMASISNDKSNRLRHPLMKNVALAKQFTFEQATPDAAQPAARAALVHAAPAEAAARGAQACKLFTGPVQAQAAALAAYLRAPATAHS</sequence>
<dbReference type="RefSeq" id="WP_129240936.1">
    <property type="nucleotide sequence ID" value="NZ_UFQC01000010.1"/>
</dbReference>
<reference evidence="5 6" key="1">
    <citation type="submission" date="2018-07" db="EMBL/GenBank/DDBJ databases">
        <authorList>
            <person name="Peeters C."/>
        </authorList>
    </citation>
    <scope>NUCLEOTIDE SEQUENCE [LARGE SCALE GENOMIC DNA]</scope>
    <source>
        <strain evidence="5 6">LMG 30378</strain>
    </source>
</reference>
<gene>
    <name evidence="5" type="ORF">AVE30378_02231</name>
</gene>
<organism evidence="5 6">
    <name type="scientific">Achromobacter veterisilvae</name>
    <dbReference type="NCBI Taxonomy" id="2069367"/>
    <lineage>
        <taxon>Bacteria</taxon>
        <taxon>Pseudomonadati</taxon>
        <taxon>Pseudomonadota</taxon>
        <taxon>Betaproteobacteria</taxon>
        <taxon>Burkholderiales</taxon>
        <taxon>Alcaligenaceae</taxon>
        <taxon>Achromobacter</taxon>
    </lineage>
</organism>
<evidence type="ECO:0000259" key="4">
    <source>
        <dbReference type="Pfam" id="PF01012"/>
    </source>
</evidence>
<dbReference type="EMBL" id="UFQC01000010">
    <property type="protein sequence ID" value="SSW66692.1"/>
    <property type="molecule type" value="Genomic_DNA"/>
</dbReference>
<evidence type="ECO:0000256" key="1">
    <source>
        <dbReference type="ARBA" id="ARBA00007557"/>
    </source>
</evidence>
<comment type="similarity">
    <text evidence="1">Belongs to the ETF beta-subunit/FixA family.</text>
</comment>
<proteinExistence type="inferred from homology"/>
<dbReference type="Pfam" id="PF01012">
    <property type="entry name" value="ETF"/>
    <property type="match status" value="1"/>
</dbReference>
<dbReference type="PANTHER" id="PTHR21294:SF8">
    <property type="entry name" value="ELECTRON TRANSFER FLAVOPROTEIN SUBUNIT BETA"/>
    <property type="match status" value="1"/>
</dbReference>
<dbReference type="AlphaFoldDB" id="A0A446CFS1"/>
<dbReference type="InterPro" id="IPR014729">
    <property type="entry name" value="Rossmann-like_a/b/a_fold"/>
</dbReference>
<dbReference type="InterPro" id="IPR012255">
    <property type="entry name" value="ETF_b"/>
</dbReference>
<dbReference type="OrthoDB" id="8558856at2"/>
<dbReference type="GO" id="GO:0009055">
    <property type="term" value="F:electron transfer activity"/>
    <property type="evidence" value="ECO:0007669"/>
    <property type="project" value="InterPro"/>
</dbReference>